<dbReference type="Gene3D" id="3.30.300.30">
    <property type="match status" value="1"/>
</dbReference>
<dbReference type="CDD" id="cd05918">
    <property type="entry name" value="A_NRPS_SidN3_like"/>
    <property type="match status" value="1"/>
</dbReference>
<organism evidence="2 3">
    <name type="scientific">Fusarium equiseti</name>
    <name type="common">Fusarium scirpi</name>
    <dbReference type="NCBI Taxonomy" id="61235"/>
    <lineage>
        <taxon>Eukaryota</taxon>
        <taxon>Fungi</taxon>
        <taxon>Dikarya</taxon>
        <taxon>Ascomycota</taxon>
        <taxon>Pezizomycotina</taxon>
        <taxon>Sordariomycetes</taxon>
        <taxon>Hypocreomycetidae</taxon>
        <taxon>Hypocreales</taxon>
        <taxon>Nectriaceae</taxon>
        <taxon>Fusarium</taxon>
        <taxon>Fusarium incarnatum-equiseti species complex</taxon>
    </lineage>
</organism>
<dbReference type="Gene3D" id="3.40.50.980">
    <property type="match status" value="2"/>
</dbReference>
<dbReference type="Pfam" id="PF00501">
    <property type="entry name" value="AMP-binding"/>
    <property type="match status" value="1"/>
</dbReference>
<protein>
    <submittedName>
        <fullName evidence="2">Apicidin F synthase</fullName>
    </submittedName>
</protein>
<proteinExistence type="predicted"/>
<evidence type="ECO:0000313" key="2">
    <source>
        <dbReference type="EMBL" id="KAJ4109656.1"/>
    </source>
</evidence>
<dbReference type="InterPro" id="IPR045851">
    <property type="entry name" value="AMP-bd_C_sf"/>
</dbReference>
<evidence type="ECO:0000259" key="1">
    <source>
        <dbReference type="Pfam" id="PF00501"/>
    </source>
</evidence>
<gene>
    <name evidence="2" type="primary">APF1</name>
    <name evidence="2" type="ORF">NW768_012092</name>
</gene>
<comment type="caution">
    <text evidence="2">The sequence shown here is derived from an EMBL/GenBank/DDBJ whole genome shotgun (WGS) entry which is preliminary data.</text>
</comment>
<reference evidence="2" key="1">
    <citation type="submission" date="2022-09" db="EMBL/GenBank/DDBJ databases">
        <title>Fusarium specimens isolated from Avocado Roots.</title>
        <authorList>
            <person name="Stajich J."/>
            <person name="Roper C."/>
            <person name="Heimlech-Rivalta G."/>
        </authorList>
    </citation>
    <scope>NUCLEOTIDE SEQUENCE</scope>
    <source>
        <strain evidence="2">CF00095</strain>
    </source>
</reference>
<sequence>MTNKQVFTCKLSPFAGREQNSTKIKKQEIEYPSPNALFVTIEAAWSVTLHLYSGLNQVSFESRVNGSAATRVGEIQPQSSLATIITSLERDRVSDEHEYHYNTGVINNENDGQCQFVEALRPGKDVALHVVCSGLHVLARHGFMALDELRNLGETFSHALASFAHNPNQTIRHIGISGNDIAQIVSWNSGVLRRNECLIHDEFCRVSHLYPHKPAIESWDGHRSYQELDMTSNSLDGKLTKRGFNVGPGSWVPFCFDKSRWAIISMLAIIKARAACVPLDPRHPPGRVQQIVGTTGAKLILVGEAETKNRLFSDFPSLQFINVTKMDLDQNEEHPIASDKTSPTFESPAIGLFTSGSTGTPKGITAAHVTICTGASSYACHIGADDNTRVLQFASYTFDVCMVDIFTAILHGGTLCIPSEEERMDGLEEYIARTRPNWAALTPMVTRILDPATSSSFLQKLLFVGEMVRESDIEEWVNSGVAVYNVYGPAENNLITTAAQVIKGRAFNVGHGVNTRTWIADFGRERLLPIGAVGELIYEGLQLTPGYLNDPERTRSSFFDDLEWIPRPSIGGNHEQLLSRRFYRSGDLVRYCADGSLQCVGRLDSQVKLGGQRVELSDIESHIHSHNAAVLVPRAGPLQDKLIAVLEGVPSSSQPHPTRSSTPFTRCDLVTVKTVIKTLRAKVPSYMCPSVWISIGNLPASASGKLDRKALMIKLERLSQEESDNSLGRNVWWDFKYATISSIKPRRPPAIGD</sequence>
<evidence type="ECO:0000313" key="3">
    <source>
        <dbReference type="Proteomes" id="UP001152024"/>
    </source>
</evidence>
<dbReference type="PANTHER" id="PTHR45527:SF1">
    <property type="entry name" value="FATTY ACID SYNTHASE"/>
    <property type="match status" value="1"/>
</dbReference>
<keyword evidence="3" id="KW-1185">Reference proteome</keyword>
<dbReference type="SUPFAM" id="SSF56801">
    <property type="entry name" value="Acetyl-CoA synthetase-like"/>
    <property type="match status" value="1"/>
</dbReference>
<dbReference type="Proteomes" id="UP001152024">
    <property type="component" value="Unassembled WGS sequence"/>
</dbReference>
<accession>A0ABQ8QVV0</accession>
<dbReference type="Gene3D" id="2.30.38.10">
    <property type="entry name" value="Luciferase, Domain 3"/>
    <property type="match status" value="1"/>
</dbReference>
<dbReference type="EMBL" id="JAOQBH010000037">
    <property type="protein sequence ID" value="KAJ4109656.1"/>
    <property type="molecule type" value="Genomic_DNA"/>
</dbReference>
<dbReference type="InterPro" id="IPR000873">
    <property type="entry name" value="AMP-dep_synth/lig_dom"/>
</dbReference>
<name>A0ABQ8QVV0_FUSEQ</name>
<dbReference type="PANTHER" id="PTHR45527">
    <property type="entry name" value="NONRIBOSOMAL PEPTIDE SYNTHETASE"/>
    <property type="match status" value="1"/>
</dbReference>
<feature type="domain" description="AMP-dependent synthetase/ligase" evidence="1">
    <location>
        <begin position="209"/>
        <end position="548"/>
    </location>
</feature>